<comment type="subcellular location">
    <subcellularLocation>
        <location evidence="8">Cytoplasm</location>
    </subcellularLocation>
</comment>
<dbReference type="EC" id="2.7.2.17" evidence="8"/>
<keyword evidence="5 8" id="KW-0418">Kinase</keyword>
<dbReference type="InterPro" id="IPR036393">
    <property type="entry name" value="AceGlu_kinase-like_sf"/>
</dbReference>
<dbReference type="PRINTS" id="PR00474">
    <property type="entry name" value="GLU5KINASE"/>
</dbReference>
<accession>A0A8J6NH95</accession>
<dbReference type="NCBIfam" id="TIGR00761">
    <property type="entry name" value="argB"/>
    <property type="match status" value="1"/>
</dbReference>
<keyword evidence="2 8" id="KW-0028">Amino-acid biosynthesis</keyword>
<comment type="pathway">
    <text evidence="8">Amino-acid biosynthesis; L-lysine biosynthesis via AAA pathway; L-lysine from L-alpha-aminoadipate (Thermus route): step 2/5.</text>
</comment>
<evidence type="ECO:0000256" key="6">
    <source>
        <dbReference type="ARBA" id="ARBA00022840"/>
    </source>
</evidence>
<evidence type="ECO:0000256" key="2">
    <source>
        <dbReference type="ARBA" id="ARBA00022605"/>
    </source>
</evidence>
<feature type="binding site" evidence="8">
    <location>
        <position position="168"/>
    </location>
    <ligand>
        <name>substrate</name>
    </ligand>
</feature>
<comment type="caution">
    <text evidence="10">The sequence shown here is derived from an EMBL/GenBank/DDBJ whole genome shotgun (WGS) entry which is preliminary data.</text>
</comment>
<evidence type="ECO:0000256" key="3">
    <source>
        <dbReference type="ARBA" id="ARBA00022679"/>
    </source>
</evidence>
<comment type="function">
    <text evidence="8">Catalyzes the phosphorylation of LysW-gamma-alpha-aminoadipate.</text>
</comment>
<evidence type="ECO:0000256" key="7">
    <source>
        <dbReference type="ARBA" id="ARBA00023154"/>
    </source>
</evidence>
<feature type="site" description="Transition state stabilizer" evidence="8">
    <location>
        <position position="5"/>
    </location>
</feature>
<evidence type="ECO:0000313" key="11">
    <source>
        <dbReference type="Proteomes" id="UP000614469"/>
    </source>
</evidence>
<dbReference type="NCBIfam" id="NF010659">
    <property type="entry name" value="PRK14058.1-1"/>
    <property type="match status" value="1"/>
</dbReference>
<dbReference type="GO" id="GO:0005737">
    <property type="term" value="C:cytoplasm"/>
    <property type="evidence" value="ECO:0007669"/>
    <property type="project" value="UniProtKB-SubCell"/>
</dbReference>
<feature type="binding site" evidence="8">
    <location>
        <position position="64"/>
    </location>
    <ligand>
        <name>substrate</name>
    </ligand>
</feature>
<dbReference type="InterPro" id="IPR037529">
    <property type="entry name" value="LysZ"/>
</dbReference>
<dbReference type="CDD" id="cd04251">
    <property type="entry name" value="AAK_NAGK-UC"/>
    <property type="match status" value="1"/>
</dbReference>
<dbReference type="PIRSF" id="PIRSF000728">
    <property type="entry name" value="NAGK"/>
    <property type="match status" value="1"/>
</dbReference>
<keyword evidence="7 8" id="KW-0457">Lysine biosynthesis</keyword>
<dbReference type="PANTHER" id="PTHR23342">
    <property type="entry name" value="N-ACETYLGLUTAMATE SYNTHASE"/>
    <property type="match status" value="1"/>
</dbReference>
<dbReference type="InterPro" id="IPR004662">
    <property type="entry name" value="AcgluKinase_fam"/>
</dbReference>
<comment type="similarity">
    <text evidence="8">Belongs to the acetylglutamate kinase family. LysZ subfamily.</text>
</comment>
<reference evidence="10 11" key="1">
    <citation type="submission" date="2020-08" db="EMBL/GenBank/DDBJ databases">
        <title>Bridging the membrane lipid divide: bacteria of the FCB group superphylum have the potential to synthesize archaeal ether lipids.</title>
        <authorList>
            <person name="Villanueva L."/>
            <person name="Von Meijenfeldt F.A.B."/>
            <person name="Westbye A.B."/>
            <person name="Yadav S."/>
            <person name="Hopmans E.C."/>
            <person name="Dutilh B.E."/>
            <person name="Sinninghe Damste J.S."/>
        </authorList>
    </citation>
    <scope>NUCLEOTIDE SEQUENCE [LARGE SCALE GENOMIC DNA]</scope>
    <source>
        <strain evidence="10">NIOZ-UU36</strain>
    </source>
</reference>
<dbReference type="Pfam" id="PF00696">
    <property type="entry name" value="AA_kinase"/>
    <property type="match status" value="1"/>
</dbReference>
<gene>
    <name evidence="8" type="primary">lysZ</name>
    <name evidence="10" type="ORF">H8E29_00535</name>
</gene>
<dbReference type="GO" id="GO:0005524">
    <property type="term" value="F:ATP binding"/>
    <property type="evidence" value="ECO:0007669"/>
    <property type="project" value="UniProtKB-KW"/>
</dbReference>
<keyword evidence="4 8" id="KW-0547">Nucleotide-binding</keyword>
<dbReference type="NCBIfam" id="NF010662">
    <property type="entry name" value="PRK14058.1-4"/>
    <property type="match status" value="1"/>
</dbReference>
<name>A0A8J6NH95_9CHLR</name>
<comment type="caution">
    <text evidence="8">Lacks conserved residue(s) required for the propagation of feature annotation.</text>
</comment>
<dbReference type="NCBIfam" id="NF010661">
    <property type="entry name" value="PRK14058.1-3"/>
    <property type="match status" value="1"/>
</dbReference>
<evidence type="ECO:0000313" key="10">
    <source>
        <dbReference type="EMBL" id="MBC8333729.1"/>
    </source>
</evidence>
<feature type="site" description="Transition state stabilizer" evidence="8">
    <location>
        <position position="229"/>
    </location>
</feature>
<sequence>MIVVKLGGTEGVDFSGICQDAAKMISDGQRLVLVHGGSAEANALGKAVGKPPRFVTSPSGYTSRYTNRETLEVFAMAVNGKVNTFLVEQLQMLGVNALGLSGVDGGLLKAKRKTAIRIVENGRKKMLRDDYTGKIKEVNVSLLQALLDSGYTPVVAPMAVSEKGEALNVDADRAAAEIAAALNADTLLLLTAVPGLMREFPDEGTLIKEITTAGLEKSIEYAQGRMKKKVLGASEALANGVKQVIIADGRVENPISNALAGNGTVIK</sequence>
<dbReference type="HAMAP" id="MF_02082">
    <property type="entry name" value="LysZ"/>
    <property type="match status" value="1"/>
</dbReference>
<protein>
    <recommendedName>
        <fullName evidence="8">Putative [LysW]-aminoadipate kinase</fullName>
        <ecNumber evidence="8">2.7.2.17</ecNumber>
    </recommendedName>
</protein>
<organism evidence="10 11">
    <name type="scientific">Candidatus Desulfolinea nitratireducens</name>
    <dbReference type="NCBI Taxonomy" id="2841698"/>
    <lineage>
        <taxon>Bacteria</taxon>
        <taxon>Bacillati</taxon>
        <taxon>Chloroflexota</taxon>
        <taxon>Anaerolineae</taxon>
        <taxon>Anaerolineales</taxon>
        <taxon>Anaerolineales incertae sedis</taxon>
        <taxon>Candidatus Desulfolinea</taxon>
    </lineage>
</organism>
<dbReference type="InterPro" id="IPR001057">
    <property type="entry name" value="Glu/AcGlu_kinase"/>
</dbReference>
<keyword evidence="1 8" id="KW-0963">Cytoplasm</keyword>
<comment type="catalytic activity">
    <reaction evidence="8">
        <text>[amino-group carrier protein]-C-terminal-N-(1,4-dicarboxybutan-1-yl)-L-glutamine + ATP = [amino-group carrier protein]-C-terminal-N-(1-carboxy-5-phosphooxy-5-oxopentan-1-yl)-L-glutamine + ADP</text>
        <dbReference type="Rhea" id="RHEA:41944"/>
        <dbReference type="Rhea" id="RHEA-COMP:9694"/>
        <dbReference type="Rhea" id="RHEA-COMP:9712"/>
        <dbReference type="ChEBI" id="CHEBI:30616"/>
        <dbReference type="ChEBI" id="CHEBI:78499"/>
        <dbReference type="ChEBI" id="CHEBI:78503"/>
        <dbReference type="ChEBI" id="CHEBI:456216"/>
        <dbReference type="EC" id="2.7.2.17"/>
    </reaction>
</comment>
<dbReference type="AlphaFoldDB" id="A0A8J6NH95"/>
<dbReference type="Proteomes" id="UP000614469">
    <property type="component" value="Unassembled WGS sequence"/>
</dbReference>
<dbReference type="GO" id="GO:0019878">
    <property type="term" value="P:lysine biosynthetic process via aminoadipic acid"/>
    <property type="evidence" value="ECO:0007669"/>
    <property type="project" value="UniProtKB-UniRule"/>
</dbReference>
<dbReference type="InterPro" id="IPR001048">
    <property type="entry name" value="Asp/Glu/Uridylate_kinase"/>
</dbReference>
<proteinExistence type="inferred from homology"/>
<evidence type="ECO:0000256" key="5">
    <source>
        <dbReference type="ARBA" id="ARBA00022777"/>
    </source>
</evidence>
<keyword evidence="6 8" id="KW-0067">ATP-binding</keyword>
<dbReference type="GO" id="GO:0003991">
    <property type="term" value="F:acetylglutamate kinase activity"/>
    <property type="evidence" value="ECO:0007669"/>
    <property type="project" value="TreeGrafter"/>
</dbReference>
<dbReference type="GO" id="GO:0006526">
    <property type="term" value="P:L-arginine biosynthetic process"/>
    <property type="evidence" value="ECO:0007669"/>
    <property type="project" value="TreeGrafter"/>
</dbReference>
<evidence type="ECO:0000256" key="4">
    <source>
        <dbReference type="ARBA" id="ARBA00022741"/>
    </source>
</evidence>
<evidence type="ECO:0000259" key="9">
    <source>
        <dbReference type="Pfam" id="PF00696"/>
    </source>
</evidence>
<dbReference type="UniPathway" id="UPA00033">
    <property type="reaction ID" value="UER00036"/>
</dbReference>
<keyword evidence="3 8" id="KW-0808">Transferase</keyword>
<dbReference type="Gene3D" id="3.40.1160.10">
    <property type="entry name" value="Acetylglutamate kinase-like"/>
    <property type="match status" value="1"/>
</dbReference>
<dbReference type="PANTHER" id="PTHR23342:SF20">
    <property type="entry name" value="[LYSW]-AMINOADIPATE KINASE"/>
    <property type="match status" value="1"/>
</dbReference>
<evidence type="ECO:0000256" key="8">
    <source>
        <dbReference type="HAMAP-Rule" id="MF_02082"/>
    </source>
</evidence>
<dbReference type="EMBL" id="JACNJN010000022">
    <property type="protein sequence ID" value="MBC8333729.1"/>
    <property type="molecule type" value="Genomic_DNA"/>
</dbReference>
<feature type="domain" description="Aspartate/glutamate/uridylate kinase" evidence="9">
    <location>
        <begin position="1"/>
        <end position="248"/>
    </location>
</feature>
<dbReference type="SUPFAM" id="SSF53633">
    <property type="entry name" value="Carbamate kinase-like"/>
    <property type="match status" value="1"/>
</dbReference>
<evidence type="ECO:0000256" key="1">
    <source>
        <dbReference type="ARBA" id="ARBA00022490"/>
    </source>
</evidence>